<organism evidence="1">
    <name type="scientific">Aceria tosichella</name>
    <name type="common">wheat curl mite</name>
    <dbReference type="NCBI Taxonomy" id="561515"/>
    <lineage>
        <taxon>Eukaryota</taxon>
        <taxon>Metazoa</taxon>
        <taxon>Ecdysozoa</taxon>
        <taxon>Arthropoda</taxon>
        <taxon>Chelicerata</taxon>
        <taxon>Arachnida</taxon>
        <taxon>Acari</taxon>
        <taxon>Acariformes</taxon>
        <taxon>Trombidiformes</taxon>
        <taxon>Prostigmata</taxon>
        <taxon>Eupodina</taxon>
        <taxon>Eriophyoidea</taxon>
        <taxon>Eriophyidae</taxon>
        <taxon>Eriophyinae</taxon>
        <taxon>Aceriini</taxon>
        <taxon>Aceria</taxon>
    </lineage>
</organism>
<dbReference type="PANTHER" id="PTHR11439">
    <property type="entry name" value="GAG-POL-RELATED RETROTRANSPOSON"/>
    <property type="match status" value="1"/>
</dbReference>
<protein>
    <submittedName>
        <fullName evidence="1">Retrovirus-related Pol polyprotein from transposon TNT 1-94</fullName>
    </submittedName>
</protein>
<proteinExistence type="predicted"/>
<dbReference type="AlphaFoldDB" id="A0A6G1SKL6"/>
<sequence length="204" mass="22588">MCRALATPLEVGHSLNRPETIEEPIFDCPHAELVGSLNYLATRTRPDIAYALSVFSKYIEKPREQHWKGLKRVLRYLQGTLDYGLFYQPVENPYIKVYCDADYGGDHESRRSTSGMIGFLNSGPISYKAQQQQTVTMSTTEAEYIASALGVKELMWITTFIKELGLDINVIAIARATSGIACGSEKDGGQLGALGEEPELDICT</sequence>
<dbReference type="PANTHER" id="PTHR11439:SF483">
    <property type="entry name" value="PEPTIDE SYNTHASE GLIP-LIKE, PUTATIVE (AFU_ORTHOLOGUE AFUA_3G12920)-RELATED"/>
    <property type="match status" value="1"/>
</dbReference>
<evidence type="ECO:0000313" key="1">
    <source>
        <dbReference type="EMBL" id="MDE50450.1"/>
    </source>
</evidence>
<dbReference type="EMBL" id="GGYP01005679">
    <property type="protein sequence ID" value="MDE50450.1"/>
    <property type="molecule type" value="Transcribed_RNA"/>
</dbReference>
<gene>
    <name evidence="1" type="primary">POLX_1</name>
    <name evidence="1" type="ORF">g.19717</name>
</gene>
<dbReference type="CDD" id="cd09272">
    <property type="entry name" value="RNase_HI_RT_Ty1"/>
    <property type="match status" value="1"/>
</dbReference>
<name>A0A6G1SKL6_9ACAR</name>
<reference evidence="1" key="1">
    <citation type="submission" date="2018-10" db="EMBL/GenBank/DDBJ databases">
        <title>Transcriptome assembly of Aceria tosichella (Wheat curl mite) Type 2.</title>
        <authorList>
            <person name="Scully E.D."/>
            <person name="Geib S.M."/>
            <person name="Palmer N.A."/>
            <person name="Gupta A.K."/>
            <person name="Sarath G."/>
            <person name="Tatineni S."/>
        </authorList>
    </citation>
    <scope>NUCLEOTIDE SEQUENCE</scope>
    <source>
        <strain evidence="1">LincolnNE</strain>
    </source>
</reference>
<accession>A0A6G1SKL6</accession>